<name>A0A371D6K8_9APHY</name>
<dbReference type="Proteomes" id="UP000256964">
    <property type="component" value="Unassembled WGS sequence"/>
</dbReference>
<dbReference type="EMBL" id="KZ857413">
    <property type="protein sequence ID" value="RDX48167.1"/>
    <property type="molecule type" value="Genomic_DNA"/>
</dbReference>
<evidence type="ECO:0000313" key="1">
    <source>
        <dbReference type="EMBL" id="RDX48167.1"/>
    </source>
</evidence>
<protein>
    <submittedName>
        <fullName evidence="1">Uncharacterized protein</fullName>
    </submittedName>
</protein>
<keyword evidence="2" id="KW-1185">Reference proteome</keyword>
<reference evidence="1 2" key="1">
    <citation type="journal article" date="2018" name="Biotechnol. Biofuels">
        <title>Integrative visual omics of the white-rot fungus Polyporus brumalis exposes the biotechnological potential of its oxidative enzymes for delignifying raw plant biomass.</title>
        <authorList>
            <person name="Miyauchi S."/>
            <person name="Rancon A."/>
            <person name="Drula E."/>
            <person name="Hage H."/>
            <person name="Chaduli D."/>
            <person name="Favel A."/>
            <person name="Grisel S."/>
            <person name="Henrissat B."/>
            <person name="Herpoel-Gimbert I."/>
            <person name="Ruiz-Duenas F.J."/>
            <person name="Chevret D."/>
            <person name="Hainaut M."/>
            <person name="Lin J."/>
            <person name="Wang M."/>
            <person name="Pangilinan J."/>
            <person name="Lipzen A."/>
            <person name="Lesage-Meessen L."/>
            <person name="Navarro D."/>
            <person name="Riley R."/>
            <person name="Grigoriev I.V."/>
            <person name="Zhou S."/>
            <person name="Raouche S."/>
            <person name="Rosso M.N."/>
        </authorList>
    </citation>
    <scope>NUCLEOTIDE SEQUENCE [LARGE SCALE GENOMIC DNA]</scope>
    <source>
        <strain evidence="1 2">BRFM 1820</strain>
    </source>
</reference>
<dbReference type="AlphaFoldDB" id="A0A371D6K8"/>
<gene>
    <name evidence="1" type="ORF">OH76DRAFT_1405084</name>
</gene>
<evidence type="ECO:0000313" key="2">
    <source>
        <dbReference type="Proteomes" id="UP000256964"/>
    </source>
</evidence>
<accession>A0A371D6K8</accession>
<sequence length="59" mass="6252">MGAVGRIPISPIIRPVLCRVSRKDASAPREEPLGKCCCCMRVGRGQNESESGGIVRIAA</sequence>
<organism evidence="1 2">
    <name type="scientific">Lentinus brumalis</name>
    <dbReference type="NCBI Taxonomy" id="2498619"/>
    <lineage>
        <taxon>Eukaryota</taxon>
        <taxon>Fungi</taxon>
        <taxon>Dikarya</taxon>
        <taxon>Basidiomycota</taxon>
        <taxon>Agaricomycotina</taxon>
        <taxon>Agaricomycetes</taxon>
        <taxon>Polyporales</taxon>
        <taxon>Polyporaceae</taxon>
        <taxon>Lentinus</taxon>
    </lineage>
</organism>
<proteinExistence type="predicted"/>